<dbReference type="Pfam" id="PF01507">
    <property type="entry name" value="PAPS_reduct"/>
    <property type="match status" value="2"/>
</dbReference>
<evidence type="ECO:0000256" key="9">
    <source>
        <dbReference type="ARBA" id="ARBA00022771"/>
    </source>
</evidence>
<dbReference type="EC" id="2.7.7.2" evidence="2"/>
<accession>A0A1V9ZQG3</accession>
<keyword evidence="11" id="KW-0862">Zinc</keyword>
<dbReference type="GO" id="GO:0005524">
    <property type="term" value="F:ATP binding"/>
    <property type="evidence" value="ECO:0007669"/>
    <property type="project" value="UniProtKB-KW"/>
</dbReference>
<evidence type="ECO:0000313" key="18">
    <source>
        <dbReference type="EMBL" id="OQS00268.1"/>
    </source>
</evidence>
<dbReference type="GO" id="GO:0006747">
    <property type="term" value="P:FAD biosynthetic process"/>
    <property type="evidence" value="ECO:0007669"/>
    <property type="project" value="TreeGrafter"/>
</dbReference>
<dbReference type="InterPro" id="IPR017455">
    <property type="entry name" value="Znf_FYVE-rel"/>
</dbReference>
<evidence type="ECO:0000256" key="3">
    <source>
        <dbReference type="ARBA" id="ARBA00022630"/>
    </source>
</evidence>
<dbReference type="SUPFAM" id="SSF55961">
    <property type="entry name" value="Bet v1-like"/>
    <property type="match status" value="1"/>
</dbReference>
<proteinExistence type="predicted"/>
<keyword evidence="10" id="KW-0274">FAD</keyword>
<dbReference type="PROSITE" id="PS50178">
    <property type="entry name" value="ZF_FYVE"/>
    <property type="match status" value="1"/>
</dbReference>
<dbReference type="STRING" id="74557.A0A1V9ZQG3"/>
<dbReference type="InterPro" id="IPR014729">
    <property type="entry name" value="Rossmann-like_a/b/a_fold"/>
</dbReference>
<dbReference type="EMBL" id="JNBS01001726">
    <property type="protein sequence ID" value="OQS00268.1"/>
    <property type="molecule type" value="Genomic_DNA"/>
</dbReference>
<dbReference type="AlphaFoldDB" id="A0A1V9ZQG3"/>
<evidence type="ECO:0000256" key="12">
    <source>
        <dbReference type="ARBA" id="ARBA00022840"/>
    </source>
</evidence>
<dbReference type="PANTHER" id="PTHR23293:SF9">
    <property type="entry name" value="FAD SYNTHASE"/>
    <property type="match status" value="1"/>
</dbReference>
<dbReference type="GO" id="GO:0003919">
    <property type="term" value="F:FMN adenylyltransferase activity"/>
    <property type="evidence" value="ECO:0007669"/>
    <property type="project" value="UniProtKB-EC"/>
</dbReference>
<keyword evidence="9 16" id="KW-0863">Zinc-finger</keyword>
<dbReference type="InterPro" id="IPR013083">
    <property type="entry name" value="Znf_RING/FYVE/PHD"/>
</dbReference>
<evidence type="ECO:0000256" key="11">
    <source>
        <dbReference type="ARBA" id="ARBA00022833"/>
    </source>
</evidence>
<keyword evidence="19" id="KW-1185">Reference proteome</keyword>
<evidence type="ECO:0000256" key="4">
    <source>
        <dbReference type="ARBA" id="ARBA00022643"/>
    </source>
</evidence>
<sequence length="710" mass="81837">MDELVSRFDALCDKVDEETRRVFVHSIEILDRSIDILGLEKICFSFNGGKDSTVVLHLLRLVIAKRVLNTIKQNGQLVQDFNELYYQMLQKMPVLYFHTTDQFPQVNDFIHACITKYHLQCGVQACSFIEGIQNIITQRGVQAFTMGVRKGDPFTEDLEHFAPSSKGWPAFFRINPILHWRYDHVWLFLRELNLEYCCLYDEGYTSLGSIHNTVRNPELRIKDALGHESYLPAYRLKDGSSERCGRGRWDKSALFYLIPFRQPCAMSAMALPLPSDYFKCPPLPQHEKDQLIAFGQKICKDVVLNAMAMQLAPVEAVLTNPKTKRRARMRRGKDVFNQELDGMCSYTQVQSTLGQVADFFYLDTSVKLRAYGSVVGQMVLDRQTLHTLVDHPDWTSQGNQYSPLHYIGIEWMVMECPFLVSNRDTCFIEAHDEFEFFDEKSKTPRRGFVRAVHSIEMEACPSLRETHGIVRSSLVRSGHIFIETDDPMVLDYVCVYVTNPNGKVPRMINLKMLYHQCARVLNLEQYLHLDRITFAFDNGEFTHVSAFQDKRLVNFCSRCDKKFNLFNRKAHCRKCGQVVCHSCSFRWQLQFRRSSNIKVRLCNYCFTGGMDFRPLPHSSVALSTFDDQTLNATSTVSELSVESSSVHEEAEVVEEEEATHVIEDEFDTDYLNEHPVMEGMFSFHSSSRSLHFSKSSFSPYCDDSSLVVSM</sequence>
<gene>
    <name evidence="18" type="ORF">THRCLA_06071</name>
</gene>
<dbReference type="InterPro" id="IPR023393">
    <property type="entry name" value="START-like_dom_sf"/>
</dbReference>
<keyword evidence="6" id="KW-0548">Nucleotidyltransferase</keyword>
<keyword evidence="3" id="KW-0285">Flavoprotein</keyword>
<keyword evidence="4" id="KW-0288">FMN</keyword>
<feature type="domain" description="FYVE-type" evidence="17">
    <location>
        <begin position="550"/>
        <end position="606"/>
    </location>
</feature>
<dbReference type="Gene3D" id="3.30.530.20">
    <property type="match status" value="1"/>
</dbReference>
<dbReference type="Gene3D" id="3.40.50.620">
    <property type="entry name" value="HUPs"/>
    <property type="match status" value="1"/>
</dbReference>
<comment type="caution">
    <text evidence="18">The sequence shown here is derived from an EMBL/GenBank/DDBJ whole genome shotgun (WGS) entry which is preliminary data.</text>
</comment>
<evidence type="ECO:0000256" key="8">
    <source>
        <dbReference type="ARBA" id="ARBA00022741"/>
    </source>
</evidence>
<dbReference type="Gene3D" id="3.30.40.10">
    <property type="entry name" value="Zinc/RING finger domain, C3HC4 (zinc finger)"/>
    <property type="match status" value="1"/>
</dbReference>
<comment type="pathway">
    <text evidence="1">Cofactor biosynthesis; FAD biosynthesis; FAD from FMN: step 1/1.</text>
</comment>
<dbReference type="OrthoDB" id="10018316at2759"/>
<dbReference type="SMART" id="SM00064">
    <property type="entry name" value="FYVE"/>
    <property type="match status" value="1"/>
</dbReference>
<comment type="catalytic activity">
    <reaction evidence="15">
        <text>FMN + ATP + H(+) = FAD + diphosphate</text>
        <dbReference type="Rhea" id="RHEA:17237"/>
        <dbReference type="ChEBI" id="CHEBI:15378"/>
        <dbReference type="ChEBI" id="CHEBI:30616"/>
        <dbReference type="ChEBI" id="CHEBI:33019"/>
        <dbReference type="ChEBI" id="CHEBI:57692"/>
        <dbReference type="ChEBI" id="CHEBI:58210"/>
        <dbReference type="EC" id="2.7.7.2"/>
    </reaction>
</comment>
<dbReference type="Pfam" id="PF01363">
    <property type="entry name" value="FYVE"/>
    <property type="match status" value="1"/>
</dbReference>
<evidence type="ECO:0000313" key="19">
    <source>
        <dbReference type="Proteomes" id="UP000243217"/>
    </source>
</evidence>
<evidence type="ECO:0000256" key="13">
    <source>
        <dbReference type="ARBA" id="ARBA00031145"/>
    </source>
</evidence>
<dbReference type="InterPro" id="IPR002500">
    <property type="entry name" value="PAPS_reduct_dom"/>
</dbReference>
<dbReference type="InterPro" id="IPR011011">
    <property type="entry name" value="Znf_FYVE_PHD"/>
</dbReference>
<organism evidence="18 19">
    <name type="scientific">Thraustotheca clavata</name>
    <dbReference type="NCBI Taxonomy" id="74557"/>
    <lineage>
        <taxon>Eukaryota</taxon>
        <taxon>Sar</taxon>
        <taxon>Stramenopiles</taxon>
        <taxon>Oomycota</taxon>
        <taxon>Saprolegniomycetes</taxon>
        <taxon>Saprolegniales</taxon>
        <taxon>Achlyaceae</taxon>
        <taxon>Thraustotheca</taxon>
    </lineage>
</organism>
<dbReference type="PANTHER" id="PTHR23293">
    <property type="entry name" value="FAD SYNTHETASE-RELATED FMN ADENYLYLTRANSFERASE"/>
    <property type="match status" value="1"/>
</dbReference>
<dbReference type="CDD" id="cd00065">
    <property type="entry name" value="FYVE_like_SF"/>
    <property type="match status" value="1"/>
</dbReference>
<evidence type="ECO:0000256" key="2">
    <source>
        <dbReference type="ARBA" id="ARBA00012393"/>
    </source>
</evidence>
<evidence type="ECO:0000256" key="14">
    <source>
        <dbReference type="ARBA" id="ARBA00031871"/>
    </source>
</evidence>
<evidence type="ECO:0000256" key="7">
    <source>
        <dbReference type="ARBA" id="ARBA00022723"/>
    </source>
</evidence>
<dbReference type="SUPFAM" id="SSF57903">
    <property type="entry name" value="FYVE/PHD zinc finger"/>
    <property type="match status" value="1"/>
</dbReference>
<evidence type="ECO:0000256" key="1">
    <source>
        <dbReference type="ARBA" id="ARBA00004726"/>
    </source>
</evidence>
<evidence type="ECO:0000256" key="6">
    <source>
        <dbReference type="ARBA" id="ARBA00022695"/>
    </source>
</evidence>
<dbReference type="CDD" id="cd23948">
    <property type="entry name" value="FAD_synthase"/>
    <property type="match status" value="1"/>
</dbReference>
<keyword evidence="7" id="KW-0479">Metal-binding</keyword>
<evidence type="ECO:0000256" key="5">
    <source>
        <dbReference type="ARBA" id="ARBA00022679"/>
    </source>
</evidence>
<dbReference type="InterPro" id="IPR000306">
    <property type="entry name" value="Znf_FYVE"/>
</dbReference>
<dbReference type="Proteomes" id="UP000243217">
    <property type="component" value="Unassembled WGS sequence"/>
</dbReference>
<evidence type="ECO:0000259" key="17">
    <source>
        <dbReference type="PROSITE" id="PS50178"/>
    </source>
</evidence>
<keyword evidence="8" id="KW-0547">Nucleotide-binding</keyword>
<keyword evidence="12" id="KW-0067">ATP-binding</keyword>
<reference evidence="18 19" key="1">
    <citation type="journal article" date="2014" name="Genome Biol. Evol.">
        <title>The secreted proteins of Achlya hypogyna and Thraustotheca clavata identify the ancestral oomycete secretome and reveal gene acquisitions by horizontal gene transfer.</title>
        <authorList>
            <person name="Misner I."/>
            <person name="Blouin N."/>
            <person name="Leonard G."/>
            <person name="Richards T.A."/>
            <person name="Lane C.E."/>
        </authorList>
    </citation>
    <scope>NUCLEOTIDE SEQUENCE [LARGE SCALE GENOMIC DNA]</scope>
    <source>
        <strain evidence="18 19">ATCC 34112</strain>
    </source>
</reference>
<dbReference type="GO" id="GO:0008270">
    <property type="term" value="F:zinc ion binding"/>
    <property type="evidence" value="ECO:0007669"/>
    <property type="project" value="UniProtKB-KW"/>
</dbReference>
<name>A0A1V9ZQG3_9STRA</name>
<evidence type="ECO:0000256" key="16">
    <source>
        <dbReference type="PROSITE-ProRule" id="PRU00091"/>
    </source>
</evidence>
<evidence type="ECO:0000256" key="15">
    <source>
        <dbReference type="ARBA" id="ARBA00049494"/>
    </source>
</evidence>
<protein>
    <recommendedName>
        <fullName evidence="2">FAD synthase</fullName>
        <ecNumber evidence="2">2.7.7.2</ecNumber>
    </recommendedName>
    <alternativeName>
        <fullName evidence="13">FAD pyrophosphorylase</fullName>
    </alternativeName>
    <alternativeName>
        <fullName evidence="14">FMN adenylyltransferase</fullName>
    </alternativeName>
</protein>
<dbReference type="SUPFAM" id="SSF52402">
    <property type="entry name" value="Adenine nucleotide alpha hydrolases-like"/>
    <property type="match status" value="1"/>
</dbReference>
<evidence type="ECO:0000256" key="10">
    <source>
        <dbReference type="ARBA" id="ARBA00022827"/>
    </source>
</evidence>
<keyword evidence="5" id="KW-0808">Transferase</keyword>